<dbReference type="EMBL" id="JBFDAA010000015">
    <property type="protein sequence ID" value="KAL1117545.1"/>
    <property type="molecule type" value="Genomic_DNA"/>
</dbReference>
<keyword evidence="3" id="KW-1185">Reference proteome</keyword>
<evidence type="ECO:0000313" key="2">
    <source>
        <dbReference type="EMBL" id="KAL1117545.1"/>
    </source>
</evidence>
<organism evidence="2 3">
    <name type="scientific">Ranatra chinensis</name>
    <dbReference type="NCBI Taxonomy" id="642074"/>
    <lineage>
        <taxon>Eukaryota</taxon>
        <taxon>Metazoa</taxon>
        <taxon>Ecdysozoa</taxon>
        <taxon>Arthropoda</taxon>
        <taxon>Hexapoda</taxon>
        <taxon>Insecta</taxon>
        <taxon>Pterygota</taxon>
        <taxon>Neoptera</taxon>
        <taxon>Paraneoptera</taxon>
        <taxon>Hemiptera</taxon>
        <taxon>Heteroptera</taxon>
        <taxon>Panheteroptera</taxon>
        <taxon>Nepomorpha</taxon>
        <taxon>Nepidae</taxon>
        <taxon>Ranatrinae</taxon>
        <taxon>Ranatra</taxon>
    </lineage>
</organism>
<dbReference type="AlphaFoldDB" id="A0ABD0YQL1"/>
<proteinExistence type="predicted"/>
<evidence type="ECO:0000313" key="3">
    <source>
        <dbReference type="Proteomes" id="UP001558652"/>
    </source>
</evidence>
<feature type="region of interest" description="Disordered" evidence="1">
    <location>
        <begin position="1"/>
        <end position="23"/>
    </location>
</feature>
<name>A0ABD0YQL1_9HEMI</name>
<sequence>MASHAQDPLYATSPKRIRLSDDDTDPLGRLADLYPDHSVTDRGGQTKTRQAGGKKLRDTIQDISEPYSEAWVHWELLVVLYRRVSVAVLQRTDCLNTYPLAYSDASGGYCHLHYLIFN</sequence>
<dbReference type="Proteomes" id="UP001558652">
    <property type="component" value="Unassembled WGS sequence"/>
</dbReference>
<reference evidence="2 3" key="1">
    <citation type="submission" date="2024-07" db="EMBL/GenBank/DDBJ databases">
        <title>Chromosome-level genome assembly of the water stick insect Ranatra chinensis (Heteroptera: Nepidae).</title>
        <authorList>
            <person name="Liu X."/>
        </authorList>
    </citation>
    <scope>NUCLEOTIDE SEQUENCE [LARGE SCALE GENOMIC DNA]</scope>
    <source>
        <strain evidence="2">Cailab_2021Rc</strain>
        <tissue evidence="2">Muscle</tissue>
    </source>
</reference>
<gene>
    <name evidence="2" type="ORF">AAG570_003861</name>
</gene>
<accession>A0ABD0YQL1</accession>
<evidence type="ECO:0000256" key="1">
    <source>
        <dbReference type="SAM" id="MobiDB-lite"/>
    </source>
</evidence>
<comment type="caution">
    <text evidence="2">The sequence shown here is derived from an EMBL/GenBank/DDBJ whole genome shotgun (WGS) entry which is preliminary data.</text>
</comment>
<protein>
    <submittedName>
        <fullName evidence="2">Uncharacterized protein</fullName>
    </submittedName>
</protein>